<evidence type="ECO:0000256" key="3">
    <source>
        <dbReference type="PROSITE-ProRule" id="PRU10141"/>
    </source>
</evidence>
<feature type="domain" description="Protein kinase" evidence="4">
    <location>
        <begin position="218"/>
        <end position="466"/>
    </location>
</feature>
<dbReference type="SUPFAM" id="SSF52058">
    <property type="entry name" value="L domain-like"/>
    <property type="match status" value="1"/>
</dbReference>
<dbReference type="GO" id="GO:0004672">
    <property type="term" value="F:protein kinase activity"/>
    <property type="evidence" value="ECO:0007669"/>
    <property type="project" value="InterPro"/>
</dbReference>
<dbReference type="InterPro" id="IPR000719">
    <property type="entry name" value="Prot_kinase_dom"/>
</dbReference>
<evidence type="ECO:0000259" key="4">
    <source>
        <dbReference type="PROSITE" id="PS50011"/>
    </source>
</evidence>
<gene>
    <name evidence="5" type="ORF">M406DRAFT_48133</name>
</gene>
<evidence type="ECO:0000313" key="6">
    <source>
        <dbReference type="Proteomes" id="UP000803844"/>
    </source>
</evidence>
<dbReference type="OrthoDB" id="1668230at2759"/>
<dbReference type="RefSeq" id="XP_040771968.1">
    <property type="nucleotide sequence ID" value="XM_040924353.1"/>
</dbReference>
<dbReference type="Proteomes" id="UP000803844">
    <property type="component" value="Unassembled WGS sequence"/>
</dbReference>
<evidence type="ECO:0000256" key="2">
    <source>
        <dbReference type="ARBA" id="ARBA00022737"/>
    </source>
</evidence>
<dbReference type="Gene3D" id="1.10.510.10">
    <property type="entry name" value="Transferase(Phosphotransferase) domain 1"/>
    <property type="match status" value="1"/>
</dbReference>
<keyword evidence="3" id="KW-0547">Nucleotide-binding</keyword>
<dbReference type="GO" id="GO:0005524">
    <property type="term" value="F:ATP binding"/>
    <property type="evidence" value="ECO:0007669"/>
    <property type="project" value="UniProtKB-UniRule"/>
</dbReference>
<dbReference type="PROSITE" id="PS50011">
    <property type="entry name" value="PROTEIN_KINASE_DOM"/>
    <property type="match status" value="1"/>
</dbReference>
<dbReference type="InterPro" id="IPR001245">
    <property type="entry name" value="Ser-Thr/Tyr_kinase_cat_dom"/>
</dbReference>
<sequence length="466" mass="50914">MHDLEILQRGGYQDEALRTLKLTCALETFPKEILDLGQTLEQLDLSGTGLSSLPSNFGPSLPNLKIVFFSQCQFKTFPNELASCPQLEMVAFRGNGMTFVPEDALPPCLRWLILTDNNLESLPRSIGNCGRLQKCMLAGNQLESLPEEMRECKKLGLLRLSSNRLKALPEWLFDMPELAFLSFAGNPCSTPTEETDRVPVHTNGHTHTRLAHVAWSDLEVHETLGQGASGIISKGLWRIDPETRLEVAIKLFRGALTSDGTPLDEMRACIAAGQHEGIIDVLGQIQGHPDEASGSFKGGLVMQLIPPHYLTLGQPPSLKTCTRDTYPADAILALDKALNILTGIASAAAHLHSKGIAHGDLYAHNILTDTEGHSLLGDFGAATIYDRCVSPLLEKLEILAFAHLIEEILSLVRAEEDVQVLALLQDLHRRCCVAQVVARPVFTEVIAGLKLATDAAQNYLSKGLRN</sequence>
<dbReference type="PANTHER" id="PTHR48051:SF1">
    <property type="entry name" value="RAS SUPPRESSOR PROTEIN 1"/>
    <property type="match status" value="1"/>
</dbReference>
<keyword evidence="1" id="KW-0433">Leucine-rich repeat</keyword>
<dbReference type="Gene3D" id="3.30.200.20">
    <property type="entry name" value="Phosphorylase Kinase, domain 1"/>
    <property type="match status" value="1"/>
</dbReference>
<dbReference type="PANTHER" id="PTHR48051">
    <property type="match status" value="1"/>
</dbReference>
<feature type="binding site" evidence="3">
    <location>
        <position position="250"/>
    </location>
    <ligand>
        <name>ATP</name>
        <dbReference type="ChEBI" id="CHEBI:30616"/>
    </ligand>
</feature>
<dbReference type="InterPro" id="IPR032675">
    <property type="entry name" value="LRR_dom_sf"/>
</dbReference>
<dbReference type="SMART" id="SM00369">
    <property type="entry name" value="LRR_TYP"/>
    <property type="match status" value="5"/>
</dbReference>
<evidence type="ECO:0000313" key="5">
    <source>
        <dbReference type="EMBL" id="KAF3760989.1"/>
    </source>
</evidence>
<name>A0A9P4XTE7_CRYP1</name>
<dbReference type="InterPro" id="IPR011009">
    <property type="entry name" value="Kinase-like_dom_sf"/>
</dbReference>
<dbReference type="InterPro" id="IPR050216">
    <property type="entry name" value="LRR_domain-containing"/>
</dbReference>
<dbReference type="GO" id="GO:0005737">
    <property type="term" value="C:cytoplasm"/>
    <property type="evidence" value="ECO:0007669"/>
    <property type="project" value="TreeGrafter"/>
</dbReference>
<protein>
    <recommendedName>
        <fullName evidence="4">Protein kinase domain-containing protein</fullName>
    </recommendedName>
</protein>
<proteinExistence type="predicted"/>
<organism evidence="5 6">
    <name type="scientific">Cryphonectria parasitica (strain ATCC 38755 / EP155)</name>
    <dbReference type="NCBI Taxonomy" id="660469"/>
    <lineage>
        <taxon>Eukaryota</taxon>
        <taxon>Fungi</taxon>
        <taxon>Dikarya</taxon>
        <taxon>Ascomycota</taxon>
        <taxon>Pezizomycotina</taxon>
        <taxon>Sordariomycetes</taxon>
        <taxon>Sordariomycetidae</taxon>
        <taxon>Diaporthales</taxon>
        <taxon>Cryphonectriaceae</taxon>
        <taxon>Cryphonectria-Endothia species complex</taxon>
        <taxon>Cryphonectria</taxon>
    </lineage>
</organism>
<dbReference type="InterPro" id="IPR003591">
    <property type="entry name" value="Leu-rich_rpt_typical-subtyp"/>
</dbReference>
<dbReference type="AlphaFoldDB" id="A0A9P4XTE7"/>
<dbReference type="Pfam" id="PF07714">
    <property type="entry name" value="PK_Tyr_Ser-Thr"/>
    <property type="match status" value="1"/>
</dbReference>
<comment type="caution">
    <text evidence="5">The sequence shown here is derived from an EMBL/GenBank/DDBJ whole genome shotgun (WGS) entry which is preliminary data.</text>
</comment>
<keyword evidence="2" id="KW-0677">Repeat</keyword>
<dbReference type="InterPro" id="IPR017441">
    <property type="entry name" value="Protein_kinase_ATP_BS"/>
</dbReference>
<accession>A0A9P4XTE7</accession>
<keyword evidence="6" id="KW-1185">Reference proteome</keyword>
<dbReference type="EMBL" id="MU032352">
    <property type="protein sequence ID" value="KAF3760989.1"/>
    <property type="molecule type" value="Genomic_DNA"/>
</dbReference>
<dbReference type="PROSITE" id="PS00107">
    <property type="entry name" value="PROTEIN_KINASE_ATP"/>
    <property type="match status" value="1"/>
</dbReference>
<reference evidence="5" key="1">
    <citation type="journal article" date="2020" name="Phytopathology">
        <title>Genome sequence of the chestnut blight fungus Cryphonectria parasitica EP155: A fundamental resource for an archetypical invasive plant pathogen.</title>
        <authorList>
            <person name="Crouch J.A."/>
            <person name="Dawe A."/>
            <person name="Aerts A."/>
            <person name="Barry K."/>
            <person name="Churchill A.C.L."/>
            <person name="Grimwood J."/>
            <person name="Hillman B."/>
            <person name="Milgroom M.G."/>
            <person name="Pangilinan J."/>
            <person name="Smith M."/>
            <person name="Salamov A."/>
            <person name="Schmutz J."/>
            <person name="Yadav J."/>
            <person name="Grigoriev I.V."/>
            <person name="Nuss D."/>
        </authorList>
    </citation>
    <scope>NUCLEOTIDE SEQUENCE</scope>
    <source>
        <strain evidence="5">EP155</strain>
    </source>
</reference>
<evidence type="ECO:0000256" key="1">
    <source>
        <dbReference type="ARBA" id="ARBA00022614"/>
    </source>
</evidence>
<dbReference type="SUPFAM" id="SSF56112">
    <property type="entry name" value="Protein kinase-like (PK-like)"/>
    <property type="match status" value="1"/>
</dbReference>
<dbReference type="GeneID" id="63841482"/>
<dbReference type="Gene3D" id="3.80.10.10">
    <property type="entry name" value="Ribonuclease Inhibitor"/>
    <property type="match status" value="1"/>
</dbReference>
<keyword evidence="3" id="KW-0067">ATP-binding</keyword>